<dbReference type="CDD" id="cd04770">
    <property type="entry name" value="HTH_HMRTR"/>
    <property type="match status" value="1"/>
</dbReference>
<evidence type="ECO:0000256" key="2">
    <source>
        <dbReference type="ARBA" id="ARBA00023125"/>
    </source>
</evidence>
<dbReference type="Proteomes" id="UP000032946">
    <property type="component" value="Chromosome"/>
</dbReference>
<proteinExistence type="predicted"/>
<dbReference type="AlphaFoldDB" id="A0A9P1KBL9"/>
<dbReference type="InterPro" id="IPR009061">
    <property type="entry name" value="DNA-bd_dom_put_sf"/>
</dbReference>
<dbReference type="PANTHER" id="PTHR30204:SF94">
    <property type="entry name" value="HEAVY METAL-DEPENDENT TRANSCRIPTIONAL REGULATOR HI_0293-RELATED"/>
    <property type="match status" value="1"/>
</dbReference>
<dbReference type="SMART" id="SM00422">
    <property type="entry name" value="HTH_MERR"/>
    <property type="match status" value="1"/>
</dbReference>
<feature type="domain" description="HTH merR-type" evidence="4">
    <location>
        <begin position="1"/>
        <end position="70"/>
    </location>
</feature>
<dbReference type="InterPro" id="IPR000551">
    <property type="entry name" value="MerR-type_HTH_dom"/>
</dbReference>
<keyword evidence="2" id="KW-0238">DNA-binding</keyword>
<dbReference type="GO" id="GO:0003700">
    <property type="term" value="F:DNA-binding transcription factor activity"/>
    <property type="evidence" value="ECO:0007669"/>
    <property type="project" value="InterPro"/>
</dbReference>
<dbReference type="PROSITE" id="PS50937">
    <property type="entry name" value="HTH_MERR_2"/>
    <property type="match status" value="1"/>
</dbReference>
<keyword evidence="6" id="KW-1185">Reference proteome</keyword>
<dbReference type="SUPFAM" id="SSF46955">
    <property type="entry name" value="Putative DNA-binding domain"/>
    <property type="match status" value="1"/>
</dbReference>
<dbReference type="GO" id="GO:0003677">
    <property type="term" value="F:DNA binding"/>
    <property type="evidence" value="ECO:0007669"/>
    <property type="project" value="UniProtKB-KW"/>
</dbReference>
<accession>A0A9P1KBL9</accession>
<dbReference type="EMBL" id="FO818640">
    <property type="protein sequence ID" value="CDM93083.1"/>
    <property type="molecule type" value="Genomic_DNA"/>
</dbReference>
<evidence type="ECO:0000313" key="6">
    <source>
        <dbReference type="Proteomes" id="UP000032946"/>
    </source>
</evidence>
<dbReference type="RefSeq" id="WP_008057029.1">
    <property type="nucleotide sequence ID" value="NZ_FO818640.1"/>
</dbReference>
<keyword evidence="1" id="KW-0805">Transcription regulation</keyword>
<keyword evidence="3" id="KW-0804">Transcription</keyword>
<dbReference type="Gene3D" id="1.10.1660.10">
    <property type="match status" value="1"/>
</dbReference>
<dbReference type="InterPro" id="IPR047057">
    <property type="entry name" value="MerR_fam"/>
</dbReference>
<sequence length="140" mass="16173">MFKVGEVSEILGINPQTIYFYERIGLIPSPQRTEAGYRLFSQDDLERISFIIRGKSLGLTLAEIQDILELKHQRSLTCQAVYERLNGKLTQIRDKIDKLQALHDELLPIVQECQTHLDRTNSEQQCVILDNYSHKHPPTP</sequence>
<evidence type="ECO:0000256" key="1">
    <source>
        <dbReference type="ARBA" id="ARBA00023015"/>
    </source>
</evidence>
<gene>
    <name evidence="5" type="ORF">ARTHRO_10756</name>
</gene>
<evidence type="ECO:0000259" key="4">
    <source>
        <dbReference type="PROSITE" id="PS50937"/>
    </source>
</evidence>
<dbReference type="Pfam" id="PF13411">
    <property type="entry name" value="MerR_1"/>
    <property type="match status" value="1"/>
</dbReference>
<evidence type="ECO:0000256" key="3">
    <source>
        <dbReference type="ARBA" id="ARBA00023163"/>
    </source>
</evidence>
<dbReference type="PRINTS" id="PR00040">
    <property type="entry name" value="HTHMERR"/>
</dbReference>
<reference evidence="5 6" key="1">
    <citation type="submission" date="2014-02" db="EMBL/GenBank/DDBJ databases">
        <authorList>
            <person name="Genoscope - CEA"/>
        </authorList>
    </citation>
    <scope>NUCLEOTIDE SEQUENCE [LARGE SCALE GENOMIC DNA]</scope>
    <source>
        <strain evidence="5 6">PCC 8005</strain>
    </source>
</reference>
<evidence type="ECO:0000313" key="5">
    <source>
        <dbReference type="EMBL" id="CDM93083.1"/>
    </source>
</evidence>
<dbReference type="PANTHER" id="PTHR30204">
    <property type="entry name" value="REDOX-CYCLING DRUG-SENSING TRANSCRIPTIONAL ACTIVATOR SOXR"/>
    <property type="match status" value="1"/>
</dbReference>
<organism evidence="5 6">
    <name type="scientific">Limnospira indica PCC 8005</name>
    <dbReference type="NCBI Taxonomy" id="376219"/>
    <lineage>
        <taxon>Bacteria</taxon>
        <taxon>Bacillati</taxon>
        <taxon>Cyanobacteriota</taxon>
        <taxon>Cyanophyceae</taxon>
        <taxon>Oscillatoriophycideae</taxon>
        <taxon>Oscillatoriales</taxon>
        <taxon>Sirenicapillariaceae</taxon>
        <taxon>Limnospira</taxon>
    </lineage>
</organism>
<protein>
    <submittedName>
        <fullName evidence="5">Transcriptional regulator,heavy-metal dependent, MerR family</fullName>
    </submittedName>
</protein>
<name>A0A9P1KBL9_9CYAN</name>